<dbReference type="Proteomes" id="UP000664357">
    <property type="component" value="Unassembled WGS sequence"/>
</dbReference>
<dbReference type="EMBL" id="JAFREL020000001">
    <property type="protein sequence ID" value="MEO1768448.1"/>
    <property type="molecule type" value="Genomic_DNA"/>
</dbReference>
<comment type="catalytic activity">
    <reaction evidence="8">
        <text>beta-D-glucose 1-phosphate = beta-D-glucose 6-phosphate</text>
        <dbReference type="Rhea" id="RHEA:20113"/>
        <dbReference type="ChEBI" id="CHEBI:57684"/>
        <dbReference type="ChEBI" id="CHEBI:58247"/>
        <dbReference type="EC" id="5.4.2.6"/>
    </reaction>
</comment>
<dbReference type="RefSeq" id="WP_207702836.1">
    <property type="nucleotide sequence ID" value="NZ_JAFREL020000001.1"/>
</dbReference>
<dbReference type="InterPro" id="IPR006439">
    <property type="entry name" value="HAD-SF_hydro_IA"/>
</dbReference>
<dbReference type="Pfam" id="PF00702">
    <property type="entry name" value="Hydrolase"/>
    <property type="match status" value="1"/>
</dbReference>
<keyword evidence="4" id="KW-0479">Metal-binding</keyword>
<evidence type="ECO:0000256" key="7">
    <source>
        <dbReference type="ARBA" id="ARBA00023277"/>
    </source>
</evidence>
<evidence type="ECO:0000256" key="6">
    <source>
        <dbReference type="ARBA" id="ARBA00023235"/>
    </source>
</evidence>
<accession>A0ABV0EL54</accession>
<name>A0ABV0EL54_9ENTE</name>
<keyword evidence="12" id="KW-1185">Reference proteome</keyword>
<keyword evidence="5" id="KW-0460">Magnesium</keyword>
<dbReference type="InterPro" id="IPR010976">
    <property type="entry name" value="B-phosphoglucomutase_hydrolase"/>
</dbReference>
<dbReference type="SUPFAM" id="SSF56784">
    <property type="entry name" value="HAD-like"/>
    <property type="match status" value="1"/>
</dbReference>
<evidence type="ECO:0000256" key="3">
    <source>
        <dbReference type="ARBA" id="ARBA00022553"/>
    </source>
</evidence>
<evidence type="ECO:0000256" key="2">
    <source>
        <dbReference type="ARBA" id="ARBA00006171"/>
    </source>
</evidence>
<dbReference type="NCBIfam" id="TIGR01990">
    <property type="entry name" value="bPGM"/>
    <property type="match status" value="1"/>
</dbReference>
<dbReference type="SFLD" id="SFLDS00003">
    <property type="entry name" value="Haloacid_Dehalogenase"/>
    <property type="match status" value="1"/>
</dbReference>
<evidence type="ECO:0000313" key="12">
    <source>
        <dbReference type="Proteomes" id="UP000664357"/>
    </source>
</evidence>
<dbReference type="NCBIfam" id="TIGR02009">
    <property type="entry name" value="PGMB-YQAB-SF"/>
    <property type="match status" value="1"/>
</dbReference>
<evidence type="ECO:0000256" key="10">
    <source>
        <dbReference type="ARBA" id="ARBA00044991"/>
    </source>
</evidence>
<dbReference type="InterPro" id="IPR051600">
    <property type="entry name" value="Beta-PGM-like"/>
</dbReference>
<comment type="caution">
    <text evidence="11">The sequence shown here is derived from an EMBL/GenBank/DDBJ whole genome shotgun (WGS) entry which is preliminary data.</text>
</comment>
<proteinExistence type="inferred from homology"/>
<evidence type="ECO:0000256" key="8">
    <source>
        <dbReference type="ARBA" id="ARBA00044926"/>
    </source>
</evidence>
<dbReference type="InterPro" id="IPR023214">
    <property type="entry name" value="HAD_sf"/>
</dbReference>
<dbReference type="InterPro" id="IPR010972">
    <property type="entry name" value="Beta-PGM"/>
</dbReference>
<dbReference type="SFLD" id="SFLDG01135">
    <property type="entry name" value="C1.5.6:_HAD__Beta-PGM__Phospha"/>
    <property type="match status" value="1"/>
</dbReference>
<keyword evidence="6" id="KW-0413">Isomerase</keyword>
<dbReference type="PANTHER" id="PTHR46193">
    <property type="entry name" value="6-PHOSPHOGLUCONATE PHOSPHATASE"/>
    <property type="match status" value="1"/>
</dbReference>
<dbReference type="PANTHER" id="PTHR46193:SF18">
    <property type="entry name" value="HEXITOL PHOSPHATASE B"/>
    <property type="match status" value="1"/>
</dbReference>
<keyword evidence="7" id="KW-0119">Carbohydrate metabolism</keyword>
<protein>
    <recommendedName>
        <fullName evidence="10">Beta-phosphoglucomutase</fullName>
        <ecNumber evidence="9">5.4.2.6</ecNumber>
    </recommendedName>
</protein>
<dbReference type="Gene3D" id="3.40.50.1000">
    <property type="entry name" value="HAD superfamily/HAD-like"/>
    <property type="match status" value="1"/>
</dbReference>
<comment type="cofactor">
    <cofactor evidence="1">
        <name>Mg(2+)</name>
        <dbReference type="ChEBI" id="CHEBI:18420"/>
    </cofactor>
</comment>
<dbReference type="Gene3D" id="1.10.150.240">
    <property type="entry name" value="Putative phosphatase, domain 2"/>
    <property type="match status" value="1"/>
</dbReference>
<evidence type="ECO:0000256" key="5">
    <source>
        <dbReference type="ARBA" id="ARBA00022842"/>
    </source>
</evidence>
<dbReference type="NCBIfam" id="TIGR01509">
    <property type="entry name" value="HAD-SF-IA-v3"/>
    <property type="match status" value="1"/>
</dbReference>
<comment type="similarity">
    <text evidence="2">Belongs to the HAD-like hydrolase superfamily. CbbY/CbbZ/Gph/YieH family.</text>
</comment>
<reference evidence="11 12" key="2">
    <citation type="submission" date="2024-02" db="EMBL/GenBank/DDBJ databases">
        <title>The Genome Sequence of Enterococcus sp. DIV0159.</title>
        <authorList>
            <person name="Earl A."/>
            <person name="Manson A."/>
            <person name="Gilmore M."/>
            <person name="Sanders J."/>
            <person name="Shea T."/>
            <person name="Howe W."/>
            <person name="Livny J."/>
            <person name="Cuomo C."/>
            <person name="Neafsey D."/>
            <person name="Birren B."/>
        </authorList>
    </citation>
    <scope>NUCLEOTIDE SEQUENCE [LARGE SCALE GENOMIC DNA]</scope>
    <source>
        <strain evidence="11 12">665A</strain>
    </source>
</reference>
<dbReference type="InterPro" id="IPR023198">
    <property type="entry name" value="PGP-like_dom2"/>
</dbReference>
<dbReference type="InterPro" id="IPR036412">
    <property type="entry name" value="HAD-like_sf"/>
</dbReference>
<dbReference type="EC" id="5.4.2.6" evidence="9"/>
<reference evidence="11 12" key="1">
    <citation type="submission" date="2021-03" db="EMBL/GenBank/DDBJ databases">
        <authorList>
            <person name="Gilmore M.S."/>
            <person name="Schwartzman J."/>
            <person name="Van Tyne D."/>
            <person name="Martin M."/>
            <person name="Earl A.M."/>
            <person name="Manson A.L."/>
            <person name="Straub T."/>
            <person name="Salamzade R."/>
            <person name="Saavedra J."/>
            <person name="Lebreton F."/>
            <person name="Prichula J."/>
            <person name="Schaufler K."/>
            <person name="Gaca A."/>
            <person name="Sgardioli B."/>
            <person name="Wagenaar J."/>
            <person name="Strong T."/>
        </authorList>
    </citation>
    <scope>NUCLEOTIDE SEQUENCE [LARGE SCALE GENOMIC DNA]</scope>
    <source>
        <strain evidence="11 12">665A</strain>
    </source>
</reference>
<keyword evidence="3" id="KW-0597">Phosphoprotein</keyword>
<dbReference type="SFLD" id="SFLDG01129">
    <property type="entry name" value="C1.5:_HAD__Beta-PGM__Phosphata"/>
    <property type="match status" value="1"/>
</dbReference>
<dbReference type="CDD" id="cd02598">
    <property type="entry name" value="HAD_BPGM"/>
    <property type="match status" value="1"/>
</dbReference>
<evidence type="ECO:0000256" key="9">
    <source>
        <dbReference type="ARBA" id="ARBA00044968"/>
    </source>
</evidence>
<sequence>MINGFIFDLDGVLADTAPLHFMAWQKLAAELNISIDLTFNERLKGISRRDSLELILDHGGQAAHFTEEEKQQLADRKNRHYCQLLEQLTAEDLLPGVHPFLQAAKEKEILCAVASASHNAPHILKQLMVTDFFAAVVDPASLSKGKPDPEIFLKAAAALNLGVQEVVGFEDAQAGIEGLRTAGIFAVGIDPKGQLKKADLLVPSFTELSPDLFNKYKKT</sequence>
<evidence type="ECO:0000256" key="4">
    <source>
        <dbReference type="ARBA" id="ARBA00022723"/>
    </source>
</evidence>
<gene>
    <name evidence="11" type="ORF">JZO67_000359</name>
</gene>
<organism evidence="11 12">
    <name type="scientific">Candidatus Enterococcus ferrettii</name>
    <dbReference type="NCBI Taxonomy" id="2815324"/>
    <lineage>
        <taxon>Bacteria</taxon>
        <taxon>Bacillati</taxon>
        <taxon>Bacillota</taxon>
        <taxon>Bacilli</taxon>
        <taxon>Lactobacillales</taxon>
        <taxon>Enterococcaceae</taxon>
        <taxon>Enterococcus</taxon>
    </lineage>
</organism>
<evidence type="ECO:0000256" key="1">
    <source>
        <dbReference type="ARBA" id="ARBA00001946"/>
    </source>
</evidence>
<evidence type="ECO:0000313" key="11">
    <source>
        <dbReference type="EMBL" id="MEO1768448.1"/>
    </source>
</evidence>